<dbReference type="GO" id="GO:0020037">
    <property type="term" value="F:heme binding"/>
    <property type="evidence" value="ECO:0007669"/>
    <property type="project" value="InterPro"/>
</dbReference>
<keyword evidence="6 7" id="KW-0408">Iron</keyword>
<name>A0AA40CAH9_9PEZI</name>
<dbReference type="EMBL" id="JAULSR010000002">
    <property type="protein sequence ID" value="KAK0630263.1"/>
    <property type="molecule type" value="Genomic_DNA"/>
</dbReference>
<dbReference type="GO" id="GO:0016705">
    <property type="term" value="F:oxidoreductase activity, acting on paired donors, with incorporation or reduction of molecular oxygen"/>
    <property type="evidence" value="ECO:0007669"/>
    <property type="project" value="InterPro"/>
</dbReference>
<evidence type="ECO:0000256" key="5">
    <source>
        <dbReference type="ARBA" id="ARBA00023002"/>
    </source>
</evidence>
<evidence type="ECO:0000313" key="11">
    <source>
        <dbReference type="Proteomes" id="UP001174934"/>
    </source>
</evidence>
<dbReference type="InterPro" id="IPR036396">
    <property type="entry name" value="Cyt_P450_sf"/>
</dbReference>
<keyword evidence="5 8" id="KW-0560">Oxidoreductase</keyword>
<dbReference type="PANTHER" id="PTHR24305:SF96">
    <property type="entry name" value="CYTOCHROME P450 MONOOXYGENASE STCB-RELATED"/>
    <property type="match status" value="1"/>
</dbReference>
<dbReference type="PROSITE" id="PS00086">
    <property type="entry name" value="CYTOCHROME_P450"/>
    <property type="match status" value="1"/>
</dbReference>
<sequence>MSVLGISTWRCQEYAEYVGAQLHSLIFSWHLVVGCPSAGYKDGMSQRFPTPLFPPSSNHSPYPNQTQQSFFYLKLANHPGLTAMVLAHLRLLAHPFAIAGILVGVLASAAIYRAARGPLSHIPGPWYSRLTSLVLVYHWLRGERSAYVHRLHQKYGPVVRIAPDEADLTDLAAKHQIYTVKEVFLKSIFYSRIRDPRNENIFSTRSIPQHRQFRRLLSGPLSESSLKLVEPIVRSKVDLAMQRMNESMQTDGVMDVYKWALFMATDIIGELTFGESFRMLESGKINQYIVDLQSIAKIGGINTAFPGLIKFIRSKGIWTPIDVINQAATIIPRFTSYAVQSLERYQRLVKEDPDNVPQTLFTKVFKAKDDDTLDFNDIVGNARAYLVAGSDTTAHTLTYLIWAVCKHPEVRQRLVDELQKNLPAENDDITDHDLVSLPYLTSVIEEILRLYSAAPSGLPRVVPPEGAELGGYWFEPGTTVCMQAYSMHRDPAIFPNPNAFDPDRWSPSRVTKDMKDAFMPFGAGSRICIGLHLAQTELRLATALFFRTFPNATVSTREKMSDADMDPKIYFLLTPKGKRCLIEGY</sequence>
<keyword evidence="8" id="KW-0503">Monooxygenase</keyword>
<organism evidence="10 11">
    <name type="scientific">Bombardia bombarda</name>
    <dbReference type="NCBI Taxonomy" id="252184"/>
    <lineage>
        <taxon>Eukaryota</taxon>
        <taxon>Fungi</taxon>
        <taxon>Dikarya</taxon>
        <taxon>Ascomycota</taxon>
        <taxon>Pezizomycotina</taxon>
        <taxon>Sordariomycetes</taxon>
        <taxon>Sordariomycetidae</taxon>
        <taxon>Sordariales</taxon>
        <taxon>Lasiosphaeriaceae</taxon>
        <taxon>Bombardia</taxon>
    </lineage>
</organism>
<dbReference type="PANTHER" id="PTHR24305">
    <property type="entry name" value="CYTOCHROME P450"/>
    <property type="match status" value="1"/>
</dbReference>
<dbReference type="CDD" id="cd11059">
    <property type="entry name" value="CYP_fungal"/>
    <property type="match status" value="1"/>
</dbReference>
<dbReference type="Gene3D" id="1.10.630.10">
    <property type="entry name" value="Cytochrome P450"/>
    <property type="match status" value="1"/>
</dbReference>
<dbReference type="InterPro" id="IPR017972">
    <property type="entry name" value="Cyt_P450_CS"/>
</dbReference>
<evidence type="ECO:0000256" key="4">
    <source>
        <dbReference type="ARBA" id="ARBA00022723"/>
    </source>
</evidence>
<comment type="similarity">
    <text evidence="2 8">Belongs to the cytochrome P450 family.</text>
</comment>
<dbReference type="PRINTS" id="PR00385">
    <property type="entry name" value="P450"/>
</dbReference>
<dbReference type="SUPFAM" id="SSF48264">
    <property type="entry name" value="Cytochrome P450"/>
    <property type="match status" value="1"/>
</dbReference>
<evidence type="ECO:0000256" key="1">
    <source>
        <dbReference type="ARBA" id="ARBA00001971"/>
    </source>
</evidence>
<gene>
    <name evidence="10" type="ORF">B0T17DRAFT_527995</name>
</gene>
<reference evidence="10" key="1">
    <citation type="submission" date="2023-06" db="EMBL/GenBank/DDBJ databases">
        <title>Genome-scale phylogeny and comparative genomics of the fungal order Sordariales.</title>
        <authorList>
            <consortium name="Lawrence Berkeley National Laboratory"/>
            <person name="Hensen N."/>
            <person name="Bonometti L."/>
            <person name="Westerberg I."/>
            <person name="Brannstrom I.O."/>
            <person name="Guillou S."/>
            <person name="Cros-Aarteil S."/>
            <person name="Calhoun S."/>
            <person name="Haridas S."/>
            <person name="Kuo A."/>
            <person name="Mondo S."/>
            <person name="Pangilinan J."/>
            <person name="Riley R."/>
            <person name="LaButti K."/>
            <person name="Andreopoulos B."/>
            <person name="Lipzen A."/>
            <person name="Chen C."/>
            <person name="Yanf M."/>
            <person name="Daum C."/>
            <person name="Ng V."/>
            <person name="Clum A."/>
            <person name="Steindorff A."/>
            <person name="Ohm R."/>
            <person name="Martin F."/>
            <person name="Silar P."/>
            <person name="Natvig D."/>
            <person name="Lalanne C."/>
            <person name="Gautier V."/>
            <person name="Ament-velasquez S.L."/>
            <person name="Kruys A."/>
            <person name="Hutchinson M.I."/>
            <person name="Powell A.J."/>
            <person name="Barry K."/>
            <person name="Miller A.N."/>
            <person name="Grigoriev I.V."/>
            <person name="Debuchy R."/>
            <person name="Gladieux P."/>
            <person name="Thoren M.H."/>
            <person name="Johannesson H."/>
        </authorList>
    </citation>
    <scope>NUCLEOTIDE SEQUENCE</scope>
    <source>
        <strain evidence="10">SMH3391-2</strain>
    </source>
</reference>
<accession>A0AA40CAH9</accession>
<dbReference type="InterPro" id="IPR002401">
    <property type="entry name" value="Cyt_P450_E_grp-I"/>
</dbReference>
<evidence type="ECO:0000256" key="8">
    <source>
        <dbReference type="RuleBase" id="RU000461"/>
    </source>
</evidence>
<dbReference type="Pfam" id="PF00067">
    <property type="entry name" value="p450"/>
    <property type="match status" value="1"/>
</dbReference>
<evidence type="ECO:0000256" key="3">
    <source>
        <dbReference type="ARBA" id="ARBA00022617"/>
    </source>
</evidence>
<dbReference type="InterPro" id="IPR001128">
    <property type="entry name" value="Cyt_P450"/>
</dbReference>
<dbReference type="GO" id="GO:0005506">
    <property type="term" value="F:iron ion binding"/>
    <property type="evidence" value="ECO:0007669"/>
    <property type="project" value="InterPro"/>
</dbReference>
<keyword evidence="4 7" id="KW-0479">Metal-binding</keyword>
<comment type="cofactor">
    <cofactor evidence="1 7">
        <name>heme</name>
        <dbReference type="ChEBI" id="CHEBI:30413"/>
    </cofactor>
</comment>
<evidence type="ECO:0000256" key="7">
    <source>
        <dbReference type="PIRSR" id="PIRSR602401-1"/>
    </source>
</evidence>
<keyword evidence="9" id="KW-1133">Transmembrane helix</keyword>
<keyword evidence="11" id="KW-1185">Reference proteome</keyword>
<comment type="caution">
    <text evidence="10">The sequence shown here is derived from an EMBL/GenBank/DDBJ whole genome shotgun (WGS) entry which is preliminary data.</text>
</comment>
<feature type="binding site" description="axial binding residue" evidence="7">
    <location>
        <position position="528"/>
    </location>
    <ligand>
        <name>heme</name>
        <dbReference type="ChEBI" id="CHEBI:30413"/>
    </ligand>
    <ligandPart>
        <name>Fe</name>
        <dbReference type="ChEBI" id="CHEBI:18248"/>
    </ligandPart>
</feature>
<feature type="transmembrane region" description="Helical" evidence="9">
    <location>
        <begin position="91"/>
        <end position="112"/>
    </location>
</feature>
<dbReference type="PRINTS" id="PR00463">
    <property type="entry name" value="EP450I"/>
</dbReference>
<evidence type="ECO:0000313" key="10">
    <source>
        <dbReference type="EMBL" id="KAK0630263.1"/>
    </source>
</evidence>
<keyword evidence="9" id="KW-0812">Transmembrane</keyword>
<protein>
    <submittedName>
        <fullName evidence="10">Cytochrome P450</fullName>
    </submittedName>
</protein>
<keyword evidence="9" id="KW-0472">Membrane</keyword>
<keyword evidence="3 7" id="KW-0349">Heme</keyword>
<dbReference type="GO" id="GO:0004497">
    <property type="term" value="F:monooxygenase activity"/>
    <property type="evidence" value="ECO:0007669"/>
    <property type="project" value="UniProtKB-KW"/>
</dbReference>
<evidence type="ECO:0000256" key="9">
    <source>
        <dbReference type="SAM" id="Phobius"/>
    </source>
</evidence>
<evidence type="ECO:0000256" key="2">
    <source>
        <dbReference type="ARBA" id="ARBA00010617"/>
    </source>
</evidence>
<evidence type="ECO:0000256" key="6">
    <source>
        <dbReference type="ARBA" id="ARBA00023004"/>
    </source>
</evidence>
<proteinExistence type="inferred from homology"/>
<dbReference type="AlphaFoldDB" id="A0AA40CAH9"/>
<dbReference type="Proteomes" id="UP001174934">
    <property type="component" value="Unassembled WGS sequence"/>
</dbReference>
<dbReference type="InterPro" id="IPR050121">
    <property type="entry name" value="Cytochrome_P450_monoxygenase"/>
</dbReference>